<feature type="region of interest" description="Disordered" evidence="1">
    <location>
        <begin position="67"/>
        <end position="107"/>
    </location>
</feature>
<gene>
    <name evidence="3" type="ORF">L596_000374</name>
</gene>
<evidence type="ECO:0000313" key="3">
    <source>
        <dbReference type="EMBL" id="TMS32549.1"/>
    </source>
</evidence>
<keyword evidence="4" id="KW-1185">Reference proteome</keyword>
<feature type="compositionally biased region" description="Polar residues" evidence="1">
    <location>
        <begin position="71"/>
        <end position="81"/>
    </location>
</feature>
<feature type="compositionally biased region" description="Basic and acidic residues" evidence="1">
    <location>
        <begin position="82"/>
        <end position="100"/>
    </location>
</feature>
<reference evidence="3 4" key="2">
    <citation type="journal article" date="2019" name="G3 (Bethesda)">
        <title>Hybrid Assembly of the Genome of the Entomopathogenic Nematode Steinernema carpocapsae Identifies the X-Chromosome.</title>
        <authorList>
            <person name="Serra L."/>
            <person name="Macchietto M."/>
            <person name="Macias-Munoz A."/>
            <person name="McGill C.J."/>
            <person name="Rodriguez I.M."/>
            <person name="Rodriguez B."/>
            <person name="Murad R."/>
            <person name="Mortazavi A."/>
        </authorList>
    </citation>
    <scope>NUCLEOTIDE SEQUENCE [LARGE SCALE GENOMIC DNA]</scope>
    <source>
        <strain evidence="3 4">ALL</strain>
    </source>
</reference>
<keyword evidence="2" id="KW-0472">Membrane</keyword>
<keyword evidence="2" id="KW-0812">Transmembrane</keyword>
<dbReference type="AlphaFoldDB" id="A0A4U8UJC5"/>
<accession>A0A4U8UJC5</accession>
<evidence type="ECO:0000256" key="1">
    <source>
        <dbReference type="SAM" id="MobiDB-lite"/>
    </source>
</evidence>
<dbReference type="EMBL" id="CM016762">
    <property type="protein sequence ID" value="TMS32549.1"/>
    <property type="molecule type" value="Genomic_DNA"/>
</dbReference>
<comment type="caution">
    <text evidence="3">The sequence shown here is derived from an EMBL/GenBank/DDBJ whole genome shotgun (WGS) entry which is preliminary data.</text>
</comment>
<keyword evidence="2" id="KW-1133">Transmembrane helix</keyword>
<evidence type="ECO:0000313" key="4">
    <source>
        <dbReference type="Proteomes" id="UP000298663"/>
    </source>
</evidence>
<reference evidence="3 4" key="1">
    <citation type="journal article" date="2015" name="Genome Biol.">
        <title>Comparative genomics of Steinernema reveals deeply conserved gene regulatory networks.</title>
        <authorList>
            <person name="Dillman A.R."/>
            <person name="Macchietto M."/>
            <person name="Porter C.F."/>
            <person name="Rogers A."/>
            <person name="Williams B."/>
            <person name="Antoshechkin I."/>
            <person name="Lee M.M."/>
            <person name="Goodwin Z."/>
            <person name="Lu X."/>
            <person name="Lewis E.E."/>
            <person name="Goodrich-Blair H."/>
            <person name="Stock S.P."/>
            <person name="Adams B.J."/>
            <person name="Sternberg P.W."/>
            <person name="Mortazavi A."/>
        </authorList>
    </citation>
    <scope>NUCLEOTIDE SEQUENCE [LARGE SCALE GENOMIC DNA]</scope>
    <source>
        <strain evidence="3 4">ALL</strain>
    </source>
</reference>
<evidence type="ECO:0000256" key="2">
    <source>
        <dbReference type="SAM" id="Phobius"/>
    </source>
</evidence>
<dbReference type="EMBL" id="AZBU02000001">
    <property type="protein sequence ID" value="TMS32549.1"/>
    <property type="molecule type" value="Genomic_DNA"/>
</dbReference>
<feature type="transmembrane region" description="Helical" evidence="2">
    <location>
        <begin position="158"/>
        <end position="179"/>
    </location>
</feature>
<name>A0A4U8UJC5_STECR</name>
<dbReference type="Proteomes" id="UP000298663">
    <property type="component" value="Chromosome X"/>
</dbReference>
<feature type="transmembrane region" description="Helical" evidence="2">
    <location>
        <begin position="117"/>
        <end position="138"/>
    </location>
</feature>
<protein>
    <submittedName>
        <fullName evidence="3">Uncharacterized protein</fullName>
    </submittedName>
</protein>
<organism evidence="3 4">
    <name type="scientific">Steinernema carpocapsae</name>
    <name type="common">Entomopathogenic nematode</name>
    <dbReference type="NCBI Taxonomy" id="34508"/>
    <lineage>
        <taxon>Eukaryota</taxon>
        <taxon>Metazoa</taxon>
        <taxon>Ecdysozoa</taxon>
        <taxon>Nematoda</taxon>
        <taxon>Chromadorea</taxon>
        <taxon>Rhabditida</taxon>
        <taxon>Tylenchina</taxon>
        <taxon>Panagrolaimomorpha</taxon>
        <taxon>Strongyloidoidea</taxon>
        <taxon>Steinernematidae</taxon>
        <taxon>Steinernema</taxon>
    </lineage>
</organism>
<proteinExistence type="predicted"/>
<sequence length="190" mass="21781">MWTPLAGGLMKRQTKDMKMFYEDMLSRSTSMPNIDSDLEDIIPLNKLQESNSRHNIGLSSTISEVTIDDPSFSNDPTNENGSVEKDVGEEHSVREDRADNGPDNESFQVQPEKMTHALVLCAFFLLFYWIWLFSNWTVNLRPRLPQKQETQDAHVSTMPAWHIVVAILAGLGVKFYLVLKKLLHWNIALF</sequence>